<comment type="caution">
    <text evidence="4">The sequence shown here is derived from an EMBL/GenBank/DDBJ whole genome shotgun (WGS) entry which is preliminary data.</text>
</comment>
<dbReference type="SUPFAM" id="SSF53474">
    <property type="entry name" value="alpha/beta-Hydrolases"/>
    <property type="match status" value="1"/>
</dbReference>
<dbReference type="GO" id="GO:0016787">
    <property type="term" value="F:hydrolase activity"/>
    <property type="evidence" value="ECO:0007669"/>
    <property type="project" value="UniProtKB-KW"/>
</dbReference>
<dbReference type="Proteomes" id="UP000737391">
    <property type="component" value="Unassembled WGS sequence"/>
</dbReference>
<gene>
    <name evidence="4" type="ORF">FAGAP_11803</name>
</gene>
<evidence type="ECO:0000259" key="3">
    <source>
        <dbReference type="Pfam" id="PF00561"/>
    </source>
</evidence>
<feature type="domain" description="AB hydrolase-1" evidence="3">
    <location>
        <begin position="31"/>
        <end position="313"/>
    </location>
</feature>
<evidence type="ECO:0000256" key="1">
    <source>
        <dbReference type="ARBA" id="ARBA00022801"/>
    </source>
</evidence>
<dbReference type="InterPro" id="IPR000073">
    <property type="entry name" value="AB_hydrolase_1"/>
</dbReference>
<dbReference type="AlphaFoldDB" id="A0A9P5B098"/>
<dbReference type="Pfam" id="PF00561">
    <property type="entry name" value="Abhydrolase_1"/>
    <property type="match status" value="1"/>
</dbReference>
<evidence type="ECO:0000313" key="5">
    <source>
        <dbReference type="Proteomes" id="UP000737391"/>
    </source>
</evidence>
<dbReference type="EMBL" id="LUFC02001153">
    <property type="protein sequence ID" value="KAF4483440.1"/>
    <property type="molecule type" value="Genomic_DNA"/>
</dbReference>
<reference evidence="4" key="1">
    <citation type="submission" date="2020-01" db="EMBL/GenBank/DDBJ databases">
        <title>Identification and distribution of gene clusters putatively required for synthesis of sphingolipid metabolism inhibitors in phylogenetically diverse species of the filamentous fungus Fusarium.</title>
        <authorList>
            <person name="Kim H.-S."/>
            <person name="Busman M."/>
            <person name="Brown D.W."/>
            <person name="Divon H."/>
            <person name="Uhlig S."/>
            <person name="Proctor R.H."/>
        </authorList>
    </citation>
    <scope>NUCLEOTIDE SEQUENCE</scope>
    <source>
        <strain evidence="4">NRRL 31653</strain>
    </source>
</reference>
<sequence length="329" mass="37291">MAFSRSTCTTTRGFIYSYVHIPPQLPKTQYLLFLHGFPSTSYHWRHQISFFEAKGYGVIVPDLLGFGESSRPTELEMYKGEDMVRDVVEILISEGVGIVVGVAHDWGCFLLSRLANYHPERFSAYAFIDHGYMAPGRSLTTAAVQHINKSVEEKVEFSILGYFLLFDEEDAPKLLDEHSDSVESLYFTTDEEIIKKYKGALSGLRSWLTEGRTTELPYLTSEDHKHYEHAFSKEKSGYGPAINWYRAGLRNINEEDERKITTAAHALTHPTLLIASTNVITAAMNIPEQMCPFVPDLTVEQVAGGHWLQLEKPDEVNEILDKFATKVEN</sequence>
<comment type="similarity">
    <text evidence="2">Belongs to the AB hydrolase superfamily. Epoxide hydrolase family.</text>
</comment>
<name>A0A9P5B098_9HYPO</name>
<dbReference type="Gene3D" id="3.40.50.1820">
    <property type="entry name" value="alpha/beta hydrolase"/>
    <property type="match status" value="1"/>
</dbReference>
<evidence type="ECO:0000256" key="2">
    <source>
        <dbReference type="ARBA" id="ARBA00038334"/>
    </source>
</evidence>
<evidence type="ECO:0000313" key="4">
    <source>
        <dbReference type="EMBL" id="KAF4483440.1"/>
    </source>
</evidence>
<proteinExistence type="inferred from homology"/>
<protein>
    <submittedName>
        <fullName evidence="4">Epoxide hydrolase</fullName>
    </submittedName>
</protein>
<dbReference type="InterPro" id="IPR029058">
    <property type="entry name" value="AB_hydrolase_fold"/>
</dbReference>
<organism evidence="4 5">
    <name type="scientific">Fusarium agapanthi</name>
    <dbReference type="NCBI Taxonomy" id="1803897"/>
    <lineage>
        <taxon>Eukaryota</taxon>
        <taxon>Fungi</taxon>
        <taxon>Dikarya</taxon>
        <taxon>Ascomycota</taxon>
        <taxon>Pezizomycotina</taxon>
        <taxon>Sordariomycetes</taxon>
        <taxon>Hypocreomycetidae</taxon>
        <taxon>Hypocreales</taxon>
        <taxon>Nectriaceae</taxon>
        <taxon>Fusarium</taxon>
        <taxon>Fusarium fujikuroi species complex</taxon>
    </lineage>
</organism>
<dbReference type="PANTHER" id="PTHR43329">
    <property type="entry name" value="EPOXIDE HYDROLASE"/>
    <property type="match status" value="1"/>
</dbReference>
<dbReference type="OrthoDB" id="284184at2759"/>
<keyword evidence="5" id="KW-1185">Reference proteome</keyword>
<accession>A0A9P5B098</accession>
<dbReference type="InterPro" id="IPR000639">
    <property type="entry name" value="Epox_hydrolase-like"/>
</dbReference>
<keyword evidence="1 4" id="KW-0378">Hydrolase</keyword>
<dbReference type="PRINTS" id="PR00412">
    <property type="entry name" value="EPOXHYDRLASE"/>
</dbReference>